<gene>
    <name evidence="3" type="ORF">GLOTRDRAFT_140585</name>
</gene>
<organism evidence="3 4">
    <name type="scientific">Gloeophyllum trabeum (strain ATCC 11539 / FP-39264 / Madison 617)</name>
    <name type="common">Brown rot fungus</name>
    <dbReference type="NCBI Taxonomy" id="670483"/>
    <lineage>
        <taxon>Eukaryota</taxon>
        <taxon>Fungi</taxon>
        <taxon>Dikarya</taxon>
        <taxon>Basidiomycota</taxon>
        <taxon>Agaricomycotina</taxon>
        <taxon>Agaricomycetes</taxon>
        <taxon>Gloeophyllales</taxon>
        <taxon>Gloeophyllaceae</taxon>
        <taxon>Gloeophyllum</taxon>
    </lineage>
</organism>
<keyword evidence="2" id="KW-1133">Transmembrane helix</keyword>
<dbReference type="Proteomes" id="UP000030669">
    <property type="component" value="Unassembled WGS sequence"/>
</dbReference>
<protein>
    <submittedName>
        <fullName evidence="3">Uncharacterized protein</fullName>
    </submittedName>
</protein>
<feature type="transmembrane region" description="Helical" evidence="2">
    <location>
        <begin position="20"/>
        <end position="38"/>
    </location>
</feature>
<feature type="compositionally biased region" description="Basic and acidic residues" evidence="1">
    <location>
        <begin position="139"/>
        <end position="172"/>
    </location>
</feature>
<dbReference type="OMA" id="GWEHRLH"/>
<dbReference type="KEGG" id="gtr:GLOTRDRAFT_140585"/>
<dbReference type="OrthoDB" id="2850836at2759"/>
<sequence>MSHYIPVNTRGAPPKQGRVLAGGIAIVSAGLGLFYLNLHRRHMNKERNDPVYPGAWPTWQFRLRQAAYIPDAPLHAGTMTLKASRIEPRAAPLAAPAQEHNGGHSVIPKERTPAPAFDENGERLQLNPRRAHQIAEPAPQRDRGDGRPYTKASDMHDVGMRRGKDHQRGVVH</sequence>
<keyword evidence="2" id="KW-0472">Membrane</keyword>
<dbReference type="AlphaFoldDB" id="S7PXD2"/>
<evidence type="ECO:0000256" key="1">
    <source>
        <dbReference type="SAM" id="MobiDB-lite"/>
    </source>
</evidence>
<dbReference type="GeneID" id="19304566"/>
<keyword evidence="4" id="KW-1185">Reference proteome</keyword>
<dbReference type="HOGENOM" id="CLU_125587_0_0_1"/>
<proteinExistence type="predicted"/>
<evidence type="ECO:0000256" key="2">
    <source>
        <dbReference type="SAM" id="Phobius"/>
    </source>
</evidence>
<feature type="region of interest" description="Disordered" evidence="1">
    <location>
        <begin position="95"/>
        <end position="172"/>
    </location>
</feature>
<dbReference type="EMBL" id="KB469308">
    <property type="protein sequence ID" value="EPQ52168.1"/>
    <property type="molecule type" value="Genomic_DNA"/>
</dbReference>
<evidence type="ECO:0000313" key="4">
    <source>
        <dbReference type="Proteomes" id="UP000030669"/>
    </source>
</evidence>
<accession>S7PXD2</accession>
<dbReference type="RefSeq" id="XP_007869353.1">
    <property type="nucleotide sequence ID" value="XM_007871162.1"/>
</dbReference>
<evidence type="ECO:0000313" key="3">
    <source>
        <dbReference type="EMBL" id="EPQ52168.1"/>
    </source>
</evidence>
<keyword evidence="2" id="KW-0812">Transmembrane</keyword>
<name>S7PXD2_GLOTA</name>
<dbReference type="eggNOG" id="ENOG502R1WU">
    <property type="taxonomic scope" value="Eukaryota"/>
</dbReference>
<reference evidence="3 4" key="1">
    <citation type="journal article" date="2012" name="Science">
        <title>The Paleozoic origin of enzymatic lignin decomposition reconstructed from 31 fungal genomes.</title>
        <authorList>
            <person name="Floudas D."/>
            <person name="Binder M."/>
            <person name="Riley R."/>
            <person name="Barry K."/>
            <person name="Blanchette R.A."/>
            <person name="Henrissat B."/>
            <person name="Martinez A.T."/>
            <person name="Otillar R."/>
            <person name="Spatafora J.W."/>
            <person name="Yadav J.S."/>
            <person name="Aerts A."/>
            <person name="Benoit I."/>
            <person name="Boyd A."/>
            <person name="Carlson A."/>
            <person name="Copeland A."/>
            <person name="Coutinho P.M."/>
            <person name="de Vries R.P."/>
            <person name="Ferreira P."/>
            <person name="Findley K."/>
            <person name="Foster B."/>
            <person name="Gaskell J."/>
            <person name="Glotzer D."/>
            <person name="Gorecki P."/>
            <person name="Heitman J."/>
            <person name="Hesse C."/>
            <person name="Hori C."/>
            <person name="Igarashi K."/>
            <person name="Jurgens J.A."/>
            <person name="Kallen N."/>
            <person name="Kersten P."/>
            <person name="Kohler A."/>
            <person name="Kuees U."/>
            <person name="Kumar T.K.A."/>
            <person name="Kuo A."/>
            <person name="LaButti K."/>
            <person name="Larrondo L.F."/>
            <person name="Lindquist E."/>
            <person name="Ling A."/>
            <person name="Lombard V."/>
            <person name="Lucas S."/>
            <person name="Lundell T."/>
            <person name="Martin R."/>
            <person name="McLaughlin D.J."/>
            <person name="Morgenstern I."/>
            <person name="Morin E."/>
            <person name="Murat C."/>
            <person name="Nagy L.G."/>
            <person name="Nolan M."/>
            <person name="Ohm R.A."/>
            <person name="Patyshakuliyeva A."/>
            <person name="Rokas A."/>
            <person name="Ruiz-Duenas F.J."/>
            <person name="Sabat G."/>
            <person name="Salamov A."/>
            <person name="Samejima M."/>
            <person name="Schmutz J."/>
            <person name="Slot J.C."/>
            <person name="St John F."/>
            <person name="Stenlid J."/>
            <person name="Sun H."/>
            <person name="Sun S."/>
            <person name="Syed K."/>
            <person name="Tsang A."/>
            <person name="Wiebenga A."/>
            <person name="Young D."/>
            <person name="Pisabarro A."/>
            <person name="Eastwood D.C."/>
            <person name="Martin F."/>
            <person name="Cullen D."/>
            <person name="Grigoriev I.V."/>
            <person name="Hibbett D.S."/>
        </authorList>
    </citation>
    <scope>NUCLEOTIDE SEQUENCE [LARGE SCALE GENOMIC DNA]</scope>
    <source>
        <strain evidence="3 4">ATCC 11539</strain>
    </source>
</reference>